<dbReference type="InterPro" id="IPR006128">
    <property type="entry name" value="Lipoprotein_PsaA-like"/>
</dbReference>
<organism evidence="6 7">
    <name type="scientific">Fictibacillus macauensis ZFHKF-1</name>
    <dbReference type="NCBI Taxonomy" id="1196324"/>
    <lineage>
        <taxon>Bacteria</taxon>
        <taxon>Bacillati</taxon>
        <taxon>Bacillota</taxon>
        <taxon>Bacilli</taxon>
        <taxon>Bacillales</taxon>
        <taxon>Fictibacillaceae</taxon>
        <taxon>Fictibacillus</taxon>
    </lineage>
</organism>
<evidence type="ECO:0000256" key="5">
    <source>
        <dbReference type="SAM" id="SignalP"/>
    </source>
</evidence>
<dbReference type="EMBL" id="AKKV01000021">
    <property type="protein sequence ID" value="EIT86309.1"/>
    <property type="molecule type" value="Genomic_DNA"/>
</dbReference>
<dbReference type="RefSeq" id="WP_007201114.1">
    <property type="nucleotide sequence ID" value="NZ_AKKV01000021.1"/>
</dbReference>
<feature type="compositionally biased region" description="Basic and acidic residues" evidence="4">
    <location>
        <begin position="131"/>
        <end position="144"/>
    </location>
</feature>
<protein>
    <submittedName>
        <fullName evidence="6">Laminin-binding surface protein</fullName>
    </submittedName>
</protein>
<dbReference type="SUPFAM" id="SSF53807">
    <property type="entry name" value="Helical backbone' metal receptor"/>
    <property type="match status" value="1"/>
</dbReference>
<dbReference type="GO" id="GO:0046872">
    <property type="term" value="F:metal ion binding"/>
    <property type="evidence" value="ECO:0007669"/>
    <property type="project" value="InterPro"/>
</dbReference>
<dbReference type="PANTHER" id="PTHR42953">
    <property type="entry name" value="HIGH-AFFINITY ZINC UPTAKE SYSTEM PROTEIN ZNUA-RELATED"/>
    <property type="match status" value="1"/>
</dbReference>
<dbReference type="Gene3D" id="3.40.50.1980">
    <property type="entry name" value="Nitrogenase molybdenum iron protein domain"/>
    <property type="match status" value="2"/>
</dbReference>
<sequence length="316" mass="35653">MKFRCIAIVSLIFLFVASGCAPHTEQKTKDPLDVTTTLYPLQFFSEQIGGRYVHVRNVVPPGSDAHSFEPTTQDMVSIADSNVFIYNGTGVEGFANKVTDIVKDEGVMTVKAATGIPLARLSHAQDEEEEHAGHQEHDEHDDGDIDPHVWIDPLYAIDLAKNIEQSFSKLRPQHKAYFQKNFFTLKKELLRIHQSFLSVTKHKKNKEMIVSHAAYGYWEKRYGIRQVAVTGISPSQEPSQKQLQALISHVKRTHTSYILLEKTASDKIARIVEQEAGAKTLTLRNLETLTPQEEKAGETYLSLMKQNVNVLQKVLK</sequence>
<dbReference type="Pfam" id="PF01297">
    <property type="entry name" value="ZnuA"/>
    <property type="match status" value="1"/>
</dbReference>
<dbReference type="InterPro" id="IPR006129">
    <property type="entry name" value="AdhesinB"/>
</dbReference>
<dbReference type="GO" id="GO:0007155">
    <property type="term" value="P:cell adhesion"/>
    <property type="evidence" value="ECO:0007669"/>
    <property type="project" value="InterPro"/>
</dbReference>
<comment type="similarity">
    <text evidence="3">Belongs to the bacterial solute-binding protein 9 family.</text>
</comment>
<keyword evidence="7" id="KW-1185">Reference proteome</keyword>
<accession>I8AL29</accession>
<dbReference type="PATRIC" id="fig|1196324.3.peg.1030"/>
<evidence type="ECO:0000313" key="6">
    <source>
        <dbReference type="EMBL" id="EIT86309.1"/>
    </source>
</evidence>
<keyword evidence="2 5" id="KW-0732">Signal</keyword>
<dbReference type="GO" id="GO:0030001">
    <property type="term" value="P:metal ion transport"/>
    <property type="evidence" value="ECO:0007669"/>
    <property type="project" value="InterPro"/>
</dbReference>
<reference evidence="6 7" key="1">
    <citation type="journal article" date="2012" name="J. Bacteriol.">
        <title>Genome of Bacillus macauensis ZFHKF-1, a Long-Chain-Forming Bacterium.</title>
        <authorList>
            <person name="Cai L."/>
            <person name="Zhang T."/>
        </authorList>
    </citation>
    <scope>NUCLEOTIDE SEQUENCE [LARGE SCALE GENOMIC DNA]</scope>
    <source>
        <strain evidence="6 7">ZFHKF-1</strain>
    </source>
</reference>
<dbReference type="AlphaFoldDB" id="I8AL29"/>
<gene>
    <name evidence="6" type="ORF">A374_05076</name>
</gene>
<evidence type="ECO:0000256" key="2">
    <source>
        <dbReference type="ARBA" id="ARBA00022729"/>
    </source>
</evidence>
<dbReference type="PRINTS" id="PR00691">
    <property type="entry name" value="ADHESINB"/>
</dbReference>
<dbReference type="PRINTS" id="PR00690">
    <property type="entry name" value="ADHESNFAMILY"/>
</dbReference>
<name>I8AL29_9BACL</name>
<proteinExistence type="inferred from homology"/>
<evidence type="ECO:0000313" key="7">
    <source>
        <dbReference type="Proteomes" id="UP000004080"/>
    </source>
</evidence>
<dbReference type="eggNOG" id="COG0803">
    <property type="taxonomic scope" value="Bacteria"/>
</dbReference>
<dbReference type="Proteomes" id="UP000004080">
    <property type="component" value="Unassembled WGS sequence"/>
</dbReference>
<dbReference type="PANTHER" id="PTHR42953:SF8">
    <property type="entry name" value="ZINT DOMAIN-CONTAINING PROTEIN"/>
    <property type="match status" value="1"/>
</dbReference>
<dbReference type="STRING" id="1196324.A374_05076"/>
<evidence type="ECO:0000256" key="3">
    <source>
        <dbReference type="RuleBase" id="RU003512"/>
    </source>
</evidence>
<evidence type="ECO:0000256" key="4">
    <source>
        <dbReference type="SAM" id="MobiDB-lite"/>
    </source>
</evidence>
<feature type="region of interest" description="Disordered" evidence="4">
    <location>
        <begin position="123"/>
        <end position="144"/>
    </location>
</feature>
<feature type="chain" id="PRO_5038849304" evidence="5">
    <location>
        <begin position="22"/>
        <end position="316"/>
    </location>
</feature>
<comment type="caution">
    <text evidence="6">The sequence shown here is derived from an EMBL/GenBank/DDBJ whole genome shotgun (WGS) entry which is preliminary data.</text>
</comment>
<dbReference type="OrthoDB" id="9810636at2"/>
<evidence type="ECO:0000256" key="1">
    <source>
        <dbReference type="ARBA" id="ARBA00022448"/>
    </source>
</evidence>
<dbReference type="InterPro" id="IPR006127">
    <property type="entry name" value="ZnuA-like"/>
</dbReference>
<feature type="signal peptide" evidence="5">
    <location>
        <begin position="1"/>
        <end position="21"/>
    </location>
</feature>
<dbReference type="PROSITE" id="PS51257">
    <property type="entry name" value="PROKAR_LIPOPROTEIN"/>
    <property type="match status" value="1"/>
</dbReference>
<keyword evidence="1 3" id="KW-0813">Transport</keyword>
<dbReference type="InterPro" id="IPR050492">
    <property type="entry name" value="Bact_metal-bind_prot9"/>
</dbReference>